<dbReference type="EMBL" id="CP032828">
    <property type="protein sequence ID" value="AYJ84942.1"/>
    <property type="molecule type" value="Genomic_DNA"/>
</dbReference>
<keyword evidence="2" id="KW-1185">Reference proteome</keyword>
<dbReference type="RefSeq" id="WP_121151032.1">
    <property type="nucleotide sequence ID" value="NZ_CP032828.1"/>
</dbReference>
<dbReference type="GeneID" id="39492023"/>
<proteinExistence type="predicted"/>
<dbReference type="KEGG" id="spha:D3Y57_02470"/>
<gene>
    <name evidence="1" type="ORF">D3Y57_02470</name>
</gene>
<name>A0A494TC25_SPHPE</name>
<evidence type="ECO:0000313" key="1">
    <source>
        <dbReference type="EMBL" id="AYJ84942.1"/>
    </source>
</evidence>
<dbReference type="Proteomes" id="UP000276254">
    <property type="component" value="Plasmid unnamed1"/>
</dbReference>
<geneLocation type="plasmid" evidence="1">
    <name>unnamed1</name>
</geneLocation>
<dbReference type="AlphaFoldDB" id="A0A494TC25"/>
<protein>
    <submittedName>
        <fullName evidence="1">Uncharacterized protein</fullName>
    </submittedName>
</protein>
<reference evidence="1 2" key="1">
    <citation type="submission" date="2018-09" db="EMBL/GenBank/DDBJ databases">
        <title>Sphingomonas peninsula sp. nov., isolated from fildes peninsula, Antarctic soil.</title>
        <authorList>
            <person name="Yingchao G."/>
        </authorList>
    </citation>
    <scope>NUCLEOTIDE SEQUENCE [LARGE SCALE GENOMIC DNA]</scope>
    <source>
        <strain evidence="1 2">YZ-8</strain>
        <plasmid evidence="1 2">unnamed1</plasmid>
    </source>
</reference>
<accession>A0A494TC25</accession>
<sequence>MNSSFRYVSAKIDTLEELVGNEVIGGQRELQAAVNTAERQLYRIPAETKEDRIWILQRLIDRAEGCDWSVEFKGPLVAALFDSYKDVRQHHKRRAIAQAG</sequence>
<organism evidence="1 2">
    <name type="scientific">Sphingomonas paeninsulae</name>
    <dbReference type="NCBI Taxonomy" id="2319844"/>
    <lineage>
        <taxon>Bacteria</taxon>
        <taxon>Pseudomonadati</taxon>
        <taxon>Pseudomonadota</taxon>
        <taxon>Alphaproteobacteria</taxon>
        <taxon>Sphingomonadales</taxon>
        <taxon>Sphingomonadaceae</taxon>
        <taxon>Sphingomonas</taxon>
    </lineage>
</organism>
<keyword evidence="1" id="KW-0614">Plasmid</keyword>
<evidence type="ECO:0000313" key="2">
    <source>
        <dbReference type="Proteomes" id="UP000276254"/>
    </source>
</evidence>